<keyword evidence="4" id="KW-1185">Reference proteome</keyword>
<evidence type="ECO:0000313" key="4">
    <source>
        <dbReference type="Proteomes" id="UP001596270"/>
    </source>
</evidence>
<dbReference type="Pfam" id="PF06476">
    <property type="entry name" value="DUF1090"/>
    <property type="match status" value="1"/>
</dbReference>
<organism evidence="3 4">
    <name type="scientific">Polaromonas aquatica</name>
    <dbReference type="NCBI Taxonomy" id="332657"/>
    <lineage>
        <taxon>Bacteria</taxon>
        <taxon>Pseudomonadati</taxon>
        <taxon>Pseudomonadota</taxon>
        <taxon>Betaproteobacteria</taxon>
        <taxon>Burkholderiales</taxon>
        <taxon>Comamonadaceae</taxon>
        <taxon>Polaromonas</taxon>
    </lineage>
</organism>
<comment type="caution">
    <text evidence="3">The sequence shown here is derived from an EMBL/GenBank/DDBJ whole genome shotgun (WGS) entry which is preliminary data.</text>
</comment>
<keyword evidence="2" id="KW-0732">Signal</keyword>
<dbReference type="InterPro" id="IPR009468">
    <property type="entry name" value="DUF1090"/>
</dbReference>
<protein>
    <submittedName>
        <fullName evidence="3">DUF1090 domain-containing protein</fullName>
    </submittedName>
</protein>
<evidence type="ECO:0000313" key="3">
    <source>
        <dbReference type="EMBL" id="MFC6280247.1"/>
    </source>
</evidence>
<dbReference type="RefSeq" id="WP_371434581.1">
    <property type="nucleotide sequence ID" value="NZ_JBHSRS010000005.1"/>
</dbReference>
<feature type="signal peptide" evidence="2">
    <location>
        <begin position="1"/>
        <end position="19"/>
    </location>
</feature>
<evidence type="ECO:0000256" key="1">
    <source>
        <dbReference type="SAM" id="MobiDB-lite"/>
    </source>
</evidence>
<sequence>MKQLILASVLAFAAAPLLAQQPSAACEAKRARIEAQISQAQAAGNSREVAGLQKALRANKAHCSDASLAAEREREIRKATKKVAAREKELAKAKRKGDPDKIAQRQSKLDEARQELAEAEKPLQP</sequence>
<evidence type="ECO:0000256" key="2">
    <source>
        <dbReference type="SAM" id="SignalP"/>
    </source>
</evidence>
<proteinExistence type="predicted"/>
<feature type="chain" id="PRO_5047382777" evidence="2">
    <location>
        <begin position="20"/>
        <end position="125"/>
    </location>
</feature>
<feature type="region of interest" description="Disordered" evidence="1">
    <location>
        <begin position="80"/>
        <end position="125"/>
    </location>
</feature>
<accession>A0ABW1TU39</accession>
<gene>
    <name evidence="3" type="ORF">ACFQND_03250</name>
</gene>
<dbReference type="Proteomes" id="UP001596270">
    <property type="component" value="Unassembled WGS sequence"/>
</dbReference>
<dbReference type="EMBL" id="JBHSRS010000005">
    <property type="protein sequence ID" value="MFC6280247.1"/>
    <property type="molecule type" value="Genomic_DNA"/>
</dbReference>
<reference evidence="4" key="1">
    <citation type="journal article" date="2019" name="Int. J. Syst. Evol. Microbiol.">
        <title>The Global Catalogue of Microorganisms (GCM) 10K type strain sequencing project: providing services to taxonomists for standard genome sequencing and annotation.</title>
        <authorList>
            <consortium name="The Broad Institute Genomics Platform"/>
            <consortium name="The Broad Institute Genome Sequencing Center for Infectious Disease"/>
            <person name="Wu L."/>
            <person name="Ma J."/>
        </authorList>
    </citation>
    <scope>NUCLEOTIDE SEQUENCE [LARGE SCALE GENOMIC DNA]</scope>
    <source>
        <strain evidence="4">CCUG 39402</strain>
    </source>
</reference>
<name>A0ABW1TU39_9BURK</name>